<evidence type="ECO:0000313" key="1">
    <source>
        <dbReference type="EMBL" id="QRR00754.1"/>
    </source>
</evidence>
<dbReference type="Proteomes" id="UP000612680">
    <property type="component" value="Chromosome"/>
</dbReference>
<protein>
    <submittedName>
        <fullName evidence="1">Uncharacterized protein</fullName>
    </submittedName>
</protein>
<accession>A0ABX7I3U6</accession>
<sequence>MSILQENTLLLLMKYLYALLFISLLSCERPEIEQPAEFPSTLYLSRISIKSKVRLYTAKKEITDQAIIDRFVESNGGFRLKDSSVVSDEYIKFISPDSAEMVNSSSSFLITKNDKQLLFKSTKKQIVTQGQMKSSFNMLKYRSEFEPVWDNKFSTYNMMVGYGNYSELSMSVFEYLRVWWTTSFDSLFFQHPDLYKASSYGKTLNEFDESYVNSIGKADTLAIREYFYLMKKR</sequence>
<proteinExistence type="predicted"/>
<organism evidence="1 2">
    <name type="scientific">Dyadobacter sandarakinus</name>
    <dbReference type="NCBI Taxonomy" id="2747268"/>
    <lineage>
        <taxon>Bacteria</taxon>
        <taxon>Pseudomonadati</taxon>
        <taxon>Bacteroidota</taxon>
        <taxon>Cytophagia</taxon>
        <taxon>Cytophagales</taxon>
        <taxon>Spirosomataceae</taxon>
        <taxon>Dyadobacter</taxon>
    </lineage>
</organism>
<keyword evidence="2" id="KW-1185">Reference proteome</keyword>
<dbReference type="EMBL" id="CP056775">
    <property type="protein sequence ID" value="QRR00754.1"/>
    <property type="molecule type" value="Genomic_DNA"/>
</dbReference>
<reference evidence="1 2" key="1">
    <citation type="submission" date="2020-06" db="EMBL/GenBank/DDBJ databases">
        <title>Dyadobacter sandarakinus sp. nov., isolated from the soil of the Arctic Yellow River Station.</title>
        <authorList>
            <person name="Zhang Y."/>
            <person name="Peng F."/>
        </authorList>
    </citation>
    <scope>NUCLEOTIDE SEQUENCE [LARGE SCALE GENOMIC DNA]</scope>
    <source>
        <strain evidence="1 2">Q3-56</strain>
    </source>
</reference>
<gene>
    <name evidence="1" type="ORF">HWI92_07465</name>
</gene>
<evidence type="ECO:0000313" key="2">
    <source>
        <dbReference type="Proteomes" id="UP000612680"/>
    </source>
</evidence>
<dbReference type="RefSeq" id="WP_204662255.1">
    <property type="nucleotide sequence ID" value="NZ_CP056775.1"/>
</dbReference>
<name>A0ABX7I3U6_9BACT</name>